<comment type="caution">
    <text evidence="2">The sequence shown here is derived from an EMBL/GenBank/DDBJ whole genome shotgun (WGS) entry which is preliminary data.</text>
</comment>
<name>A0ABT7P3E3_MYCIT</name>
<protein>
    <submittedName>
        <fullName evidence="2">Uncharacterized protein</fullName>
    </submittedName>
</protein>
<feature type="compositionally biased region" description="Basic residues" evidence="1">
    <location>
        <begin position="17"/>
        <end position="35"/>
    </location>
</feature>
<feature type="compositionally biased region" description="Low complexity" evidence="1">
    <location>
        <begin position="1"/>
        <end position="10"/>
    </location>
</feature>
<keyword evidence="3" id="KW-1185">Reference proteome</keyword>
<gene>
    <name evidence="2" type="ORF">QRB35_17430</name>
</gene>
<evidence type="ECO:0000313" key="2">
    <source>
        <dbReference type="EMBL" id="MDM3927793.1"/>
    </source>
</evidence>
<accession>A0ABT7P3E3</accession>
<evidence type="ECO:0000313" key="3">
    <source>
        <dbReference type="Proteomes" id="UP001529272"/>
    </source>
</evidence>
<organism evidence="2 3">
    <name type="scientific">Mycobacterium intracellulare subsp. chimaera</name>
    <dbReference type="NCBI Taxonomy" id="222805"/>
    <lineage>
        <taxon>Bacteria</taxon>
        <taxon>Bacillati</taxon>
        <taxon>Actinomycetota</taxon>
        <taxon>Actinomycetes</taxon>
        <taxon>Mycobacteriales</taxon>
        <taxon>Mycobacteriaceae</taxon>
        <taxon>Mycobacterium</taxon>
        <taxon>Mycobacterium avium complex (MAC)</taxon>
    </lineage>
</organism>
<feature type="region of interest" description="Disordered" evidence="1">
    <location>
        <begin position="1"/>
        <end position="45"/>
    </location>
</feature>
<dbReference type="Proteomes" id="UP001529272">
    <property type="component" value="Unassembled WGS sequence"/>
</dbReference>
<dbReference type="RefSeq" id="WP_072501564.1">
    <property type="nucleotide sequence ID" value="NZ_CP012886.2"/>
</dbReference>
<evidence type="ECO:0000256" key="1">
    <source>
        <dbReference type="SAM" id="MobiDB-lite"/>
    </source>
</evidence>
<proteinExistence type="predicted"/>
<dbReference type="EMBL" id="JASZZX010000016">
    <property type="protein sequence ID" value="MDM3927793.1"/>
    <property type="molecule type" value="Genomic_DNA"/>
</dbReference>
<reference evidence="2" key="1">
    <citation type="submission" date="2023-06" db="EMBL/GenBank/DDBJ databases">
        <title>Itaconate inhibition of nontuberculous mycobacteria.</title>
        <authorList>
            <person name="Breen P."/>
            <person name="Zimbric M."/>
            <person name="Caverly L."/>
        </authorList>
    </citation>
    <scope>NUCLEOTIDE SEQUENCE</scope>
    <source>
        <strain evidence="2">FLAC1071</strain>
    </source>
</reference>
<reference evidence="2" key="2">
    <citation type="submission" date="2023-06" db="EMBL/GenBank/DDBJ databases">
        <authorList>
            <person name="Spilker T."/>
        </authorList>
    </citation>
    <scope>NUCLEOTIDE SEQUENCE</scope>
    <source>
        <strain evidence="2">FLAC1071</strain>
    </source>
</reference>
<sequence>MSPSASSANGDGAGGQGRRRKSRGERRSYTRRRAQRTANASRHGARWSIDDAKAALDLTRTVPELALQLGRTAAAVEGLRAKWRQGQLPQGLADYVPAPPKRTRDT</sequence>